<dbReference type="PATRIC" id="fig|626887.3.peg.3208"/>
<sequence>MTDLRPFLPESAFSLFSEARSAPVFIVLDIDGFVVAWPVGAEALLGWSAEEAQGHYWTEILDGRDPLPTPLSYPSAESCHEAETSARYWQRCWGGAEIFIEDITSPLYGKYNELVGFGKSLRRVTDESIGETISSGDDVLIEQRQLEAAIAHAPVGVVVADARGVVLKMNDAHQRLWGIEPPVNVDLGQLPNFRAWHLERPGRPRRPLELDEWPLVRALKGQTVTNEIFEIETFDVPPERKIVQASSAAVRDKQGNIVGAVISAVDVTAQHKAEAIERDTSARLKFVMDASRIGDWDLDLVNDTAQRSLIHDQCFGYPEGAPHWGRETFLEHVHPGDRAWVEGEFAKAVAEGKDLDVECRVVWPDGSIHWIHAQGRFYASQGRLTRMTGIVQEVTERKLASQQILHASLHDPLTDLPNRAKLFEYSSHLLAHNHRSGQQAATFFLDLDRFKQINDSHGHAVGDALLQEVALRLRQCVRAEDFLVRLGGDEFLVLYPEIADDETAAEMARNFIERVSAPYRIQGKSLTLGISVGISLFPKDGTDIDTLISHADLAMYQAKQSGRGQYSFYSRALAADARLKHIIEHKLSETIRDKGFHLAYQPIFDLTSGEIVSVEALLRWSDTNIGPEQFVPVAEATGMIGAVGGWLLDEVADQYAAWQNMNLPPLPIAINISVVELRDHEFVDRFFESLAKAGLPPDAIQVELTETTAMDDIEFKIGQLSKLRSRGVTIALDDFGTGHSSLTYLARLPVNKVKIDKSFITGLGSNSVSQTITGAIVALSRNLGLDVVAEGVETQSTLEHARALGCQQGQGFHLARPMTCDDFDAWYRKYLRRDKTLPLFSS</sequence>
<evidence type="ECO:0000259" key="4">
    <source>
        <dbReference type="PROSITE" id="PS50887"/>
    </source>
</evidence>
<dbReference type="PANTHER" id="PTHR44757">
    <property type="entry name" value="DIGUANYLATE CYCLASE DGCP"/>
    <property type="match status" value="1"/>
</dbReference>
<dbReference type="InterPro" id="IPR029787">
    <property type="entry name" value="Nucleotide_cyclase"/>
</dbReference>
<evidence type="ECO:0000313" key="5">
    <source>
        <dbReference type="EMBL" id="ENO12927.1"/>
    </source>
</evidence>
<dbReference type="GO" id="GO:0003824">
    <property type="term" value="F:catalytic activity"/>
    <property type="evidence" value="ECO:0007669"/>
    <property type="project" value="UniProtKB-ARBA"/>
</dbReference>
<comment type="cofactor">
    <cofactor evidence="1">
        <name>Mg(2+)</name>
        <dbReference type="ChEBI" id="CHEBI:18420"/>
    </cofactor>
</comment>
<dbReference type="InterPro" id="IPR035919">
    <property type="entry name" value="EAL_sf"/>
</dbReference>
<dbReference type="STRING" id="626887.J057_16055"/>
<dbReference type="PROSITE" id="PS50883">
    <property type="entry name" value="EAL"/>
    <property type="match status" value="1"/>
</dbReference>
<dbReference type="InterPro" id="IPR013655">
    <property type="entry name" value="PAS_fold_3"/>
</dbReference>
<dbReference type="Pfam" id="PF08447">
    <property type="entry name" value="PAS_3"/>
    <property type="match status" value="1"/>
</dbReference>
<dbReference type="PROSITE" id="PS50113">
    <property type="entry name" value="PAC"/>
    <property type="match status" value="1"/>
</dbReference>
<dbReference type="InterPro" id="IPR000160">
    <property type="entry name" value="GGDEF_dom"/>
</dbReference>
<feature type="domain" description="PAC" evidence="2">
    <location>
        <begin position="355"/>
        <end position="406"/>
    </location>
</feature>
<dbReference type="eggNOG" id="COG5001">
    <property type="taxonomic scope" value="Bacteria"/>
</dbReference>
<proteinExistence type="predicted"/>
<dbReference type="SUPFAM" id="SSF141868">
    <property type="entry name" value="EAL domain-like"/>
    <property type="match status" value="1"/>
</dbReference>
<dbReference type="InterPro" id="IPR000014">
    <property type="entry name" value="PAS"/>
</dbReference>
<dbReference type="Gene3D" id="3.30.70.270">
    <property type="match status" value="1"/>
</dbReference>
<dbReference type="Proteomes" id="UP000013165">
    <property type="component" value="Unassembled WGS sequence"/>
</dbReference>
<dbReference type="PROSITE" id="PS50887">
    <property type="entry name" value="GGDEF"/>
    <property type="match status" value="1"/>
</dbReference>
<dbReference type="EMBL" id="APLQ01000014">
    <property type="protein sequence ID" value="ENO12927.1"/>
    <property type="molecule type" value="Genomic_DNA"/>
</dbReference>
<organism evidence="5 6">
    <name type="scientific">Marinobacter nanhaiticus D15-8W</name>
    <dbReference type="NCBI Taxonomy" id="626887"/>
    <lineage>
        <taxon>Bacteria</taxon>
        <taxon>Pseudomonadati</taxon>
        <taxon>Pseudomonadota</taxon>
        <taxon>Gammaproteobacteria</taxon>
        <taxon>Pseudomonadales</taxon>
        <taxon>Marinobacteraceae</taxon>
        <taxon>Marinobacter</taxon>
    </lineage>
</organism>
<dbReference type="Pfam" id="PF00990">
    <property type="entry name" value="GGDEF"/>
    <property type="match status" value="1"/>
</dbReference>
<dbReference type="InterPro" id="IPR035965">
    <property type="entry name" value="PAS-like_dom_sf"/>
</dbReference>
<dbReference type="InterPro" id="IPR052155">
    <property type="entry name" value="Biofilm_reg_signaling"/>
</dbReference>
<dbReference type="SMART" id="SM00267">
    <property type="entry name" value="GGDEF"/>
    <property type="match status" value="1"/>
</dbReference>
<dbReference type="InterPro" id="IPR043128">
    <property type="entry name" value="Rev_trsase/Diguanyl_cyclase"/>
</dbReference>
<protein>
    <submittedName>
        <fullName evidence="5">GGDEF domain-containing protein</fullName>
    </submittedName>
</protein>
<dbReference type="InterPro" id="IPR000700">
    <property type="entry name" value="PAS-assoc_C"/>
</dbReference>
<dbReference type="PANTHER" id="PTHR44757:SF2">
    <property type="entry name" value="BIOFILM ARCHITECTURE MAINTENANCE PROTEIN MBAA"/>
    <property type="match status" value="1"/>
</dbReference>
<dbReference type="Gene3D" id="2.10.70.100">
    <property type="match status" value="1"/>
</dbReference>
<comment type="caution">
    <text evidence="5">The sequence shown here is derived from an EMBL/GenBank/DDBJ whole genome shotgun (WGS) entry which is preliminary data.</text>
</comment>
<gene>
    <name evidence="5" type="ORF">J057_16055</name>
</gene>
<feature type="domain" description="GGDEF" evidence="4">
    <location>
        <begin position="438"/>
        <end position="571"/>
    </location>
</feature>
<dbReference type="NCBIfam" id="TIGR00229">
    <property type="entry name" value="sensory_box"/>
    <property type="match status" value="1"/>
</dbReference>
<dbReference type="Pfam" id="PF13188">
    <property type="entry name" value="PAS_8"/>
    <property type="match status" value="1"/>
</dbReference>
<dbReference type="OrthoDB" id="9804951at2"/>
<dbReference type="Pfam" id="PF00563">
    <property type="entry name" value="EAL"/>
    <property type="match status" value="1"/>
</dbReference>
<accession>N6WPD3</accession>
<dbReference type="SUPFAM" id="SSF55785">
    <property type="entry name" value="PYP-like sensor domain (PAS domain)"/>
    <property type="match status" value="3"/>
</dbReference>
<dbReference type="HOGENOM" id="CLU_000445_70_20_6"/>
<dbReference type="Gene3D" id="3.20.20.450">
    <property type="entry name" value="EAL domain"/>
    <property type="match status" value="1"/>
</dbReference>
<dbReference type="CDD" id="cd01948">
    <property type="entry name" value="EAL"/>
    <property type="match status" value="1"/>
</dbReference>
<dbReference type="SMART" id="SM00091">
    <property type="entry name" value="PAS"/>
    <property type="match status" value="2"/>
</dbReference>
<dbReference type="CDD" id="cd01949">
    <property type="entry name" value="GGDEF"/>
    <property type="match status" value="1"/>
</dbReference>
<dbReference type="Gene3D" id="3.30.450.20">
    <property type="entry name" value="PAS domain"/>
    <property type="match status" value="3"/>
</dbReference>
<dbReference type="FunFam" id="3.30.70.270:FF:000001">
    <property type="entry name" value="Diguanylate cyclase domain protein"/>
    <property type="match status" value="1"/>
</dbReference>
<dbReference type="SUPFAM" id="SSF55073">
    <property type="entry name" value="Nucleotide cyclase"/>
    <property type="match status" value="1"/>
</dbReference>
<evidence type="ECO:0000259" key="2">
    <source>
        <dbReference type="PROSITE" id="PS50113"/>
    </source>
</evidence>
<evidence type="ECO:0000313" key="6">
    <source>
        <dbReference type="Proteomes" id="UP000013165"/>
    </source>
</evidence>
<keyword evidence="6" id="KW-1185">Reference proteome</keyword>
<evidence type="ECO:0000259" key="3">
    <source>
        <dbReference type="PROSITE" id="PS50883"/>
    </source>
</evidence>
<dbReference type="AlphaFoldDB" id="N6WPD3"/>
<reference evidence="5 6" key="1">
    <citation type="journal article" date="2013" name="Genome Announc.">
        <title>Genome Sequence of the Polycyclic Aromatic Hydrocarbon-Degrading Bacterium Strain Marinobacter nanhaiticus D15-8WT.</title>
        <authorList>
            <person name="Cui Z."/>
            <person name="Gao W."/>
            <person name="Li Q."/>
            <person name="Xu G."/>
            <person name="Zheng L."/>
        </authorList>
    </citation>
    <scope>NUCLEOTIDE SEQUENCE [LARGE SCALE GENOMIC DNA]</scope>
    <source>
        <strain evidence="5 6">D15-8W</strain>
    </source>
</reference>
<feature type="domain" description="EAL" evidence="3">
    <location>
        <begin position="580"/>
        <end position="831"/>
    </location>
</feature>
<dbReference type="SMART" id="SM00052">
    <property type="entry name" value="EAL"/>
    <property type="match status" value="1"/>
</dbReference>
<dbReference type="RefSeq" id="WP_004581153.1">
    <property type="nucleotide sequence ID" value="NZ_AP028878.1"/>
</dbReference>
<evidence type="ECO:0000256" key="1">
    <source>
        <dbReference type="ARBA" id="ARBA00001946"/>
    </source>
</evidence>
<dbReference type="NCBIfam" id="TIGR00254">
    <property type="entry name" value="GGDEF"/>
    <property type="match status" value="1"/>
</dbReference>
<dbReference type="InterPro" id="IPR001633">
    <property type="entry name" value="EAL_dom"/>
</dbReference>
<name>N6WPD3_9GAMM</name>